<dbReference type="Proteomes" id="UP000053464">
    <property type="component" value="Unassembled WGS sequence"/>
</dbReference>
<gene>
    <name evidence="5" type="ORF">AAW00_00620</name>
</gene>
<dbReference type="EMBL" id="LBHB01000001">
    <property type="protein sequence ID" value="KLE35038.1"/>
    <property type="molecule type" value="Genomic_DNA"/>
</dbReference>
<dbReference type="SUPFAM" id="SSF55729">
    <property type="entry name" value="Acyl-CoA N-acyltransferases (Nat)"/>
    <property type="match status" value="1"/>
</dbReference>
<evidence type="ECO:0000256" key="2">
    <source>
        <dbReference type="ARBA" id="ARBA00023315"/>
    </source>
</evidence>
<keyword evidence="6" id="KW-1185">Reference proteome</keyword>
<keyword evidence="2" id="KW-0012">Acyltransferase</keyword>
<dbReference type="InterPro" id="IPR016181">
    <property type="entry name" value="Acyl_CoA_acyltransferase"/>
</dbReference>
<dbReference type="PANTHER" id="PTHR43792">
    <property type="entry name" value="GNAT FAMILY, PUTATIVE (AFU_ORTHOLOGUE AFUA_3G00765)-RELATED-RELATED"/>
    <property type="match status" value="1"/>
</dbReference>
<organism evidence="5 6">
    <name type="scientific">Aurantiacibacter luteus</name>
    <dbReference type="NCBI Taxonomy" id="1581420"/>
    <lineage>
        <taxon>Bacteria</taxon>
        <taxon>Pseudomonadati</taxon>
        <taxon>Pseudomonadota</taxon>
        <taxon>Alphaproteobacteria</taxon>
        <taxon>Sphingomonadales</taxon>
        <taxon>Erythrobacteraceae</taxon>
        <taxon>Aurantiacibacter</taxon>
    </lineage>
</organism>
<dbReference type="InterPro" id="IPR000182">
    <property type="entry name" value="GNAT_dom"/>
</dbReference>
<accession>A0A0G9N0H4</accession>
<comment type="caution">
    <text evidence="5">The sequence shown here is derived from an EMBL/GenBank/DDBJ whole genome shotgun (WGS) entry which is preliminary data.</text>
</comment>
<dbReference type="CDD" id="cd04301">
    <property type="entry name" value="NAT_SF"/>
    <property type="match status" value="1"/>
</dbReference>
<dbReference type="OrthoDB" id="9804153at2"/>
<dbReference type="InterPro" id="IPR051531">
    <property type="entry name" value="N-acetyltransferase"/>
</dbReference>
<evidence type="ECO:0000313" key="5">
    <source>
        <dbReference type="EMBL" id="KLE35038.1"/>
    </source>
</evidence>
<evidence type="ECO:0000256" key="3">
    <source>
        <dbReference type="ARBA" id="ARBA00038502"/>
    </source>
</evidence>
<evidence type="ECO:0000256" key="1">
    <source>
        <dbReference type="ARBA" id="ARBA00022679"/>
    </source>
</evidence>
<dbReference type="GO" id="GO:0016747">
    <property type="term" value="F:acyltransferase activity, transferring groups other than amino-acyl groups"/>
    <property type="evidence" value="ECO:0007669"/>
    <property type="project" value="InterPro"/>
</dbReference>
<dbReference type="PATRIC" id="fig|1581420.6.peg.124"/>
<dbReference type="PROSITE" id="PS51186">
    <property type="entry name" value="GNAT"/>
    <property type="match status" value="1"/>
</dbReference>
<dbReference type="RefSeq" id="WP_047002439.1">
    <property type="nucleotide sequence ID" value="NZ_LBHB01000001.1"/>
</dbReference>
<dbReference type="Gene3D" id="3.40.630.30">
    <property type="match status" value="1"/>
</dbReference>
<name>A0A0G9N0H4_9SPHN</name>
<dbReference type="PANTHER" id="PTHR43792:SF8">
    <property type="entry name" value="[RIBOSOMAL PROTEIN US5]-ALANINE N-ACETYLTRANSFERASE"/>
    <property type="match status" value="1"/>
</dbReference>
<evidence type="ECO:0000259" key="4">
    <source>
        <dbReference type="PROSITE" id="PS51186"/>
    </source>
</evidence>
<keyword evidence="1 5" id="KW-0808">Transferase</keyword>
<proteinExistence type="inferred from homology"/>
<dbReference type="STRING" id="1581420.AAW00_00620"/>
<dbReference type="Pfam" id="PF13302">
    <property type="entry name" value="Acetyltransf_3"/>
    <property type="match status" value="1"/>
</dbReference>
<dbReference type="AlphaFoldDB" id="A0A0G9N0H4"/>
<reference evidence="5 6" key="1">
    <citation type="submission" date="2015-04" db="EMBL/GenBank/DDBJ databases">
        <title>The draft genome sequence of Erythrobacter luteus KA37.</title>
        <authorList>
            <person name="Zhuang L."/>
            <person name="Liu Y."/>
            <person name="Shao Z."/>
        </authorList>
    </citation>
    <scope>NUCLEOTIDE SEQUENCE [LARGE SCALE GENOMIC DNA]</scope>
    <source>
        <strain evidence="5 6">KA37</strain>
    </source>
</reference>
<protein>
    <submittedName>
        <fullName evidence="5">GNAT family acetyltransferase</fullName>
    </submittedName>
</protein>
<feature type="domain" description="N-acetyltransferase" evidence="4">
    <location>
        <begin position="19"/>
        <end position="166"/>
    </location>
</feature>
<comment type="similarity">
    <text evidence="3">Belongs to the acetyltransferase family. RimJ subfamily.</text>
</comment>
<evidence type="ECO:0000313" key="6">
    <source>
        <dbReference type="Proteomes" id="UP000053464"/>
    </source>
</evidence>
<sequence length="178" mass="19661">MFMRTERLFLRPAWSEDAPAIARAIAAPEIVRNLARAPWPYGLAEAEQFVALPQDRKAPHFLVQLPGEGVIGSAGFGRQGEDVEIGYWIAREHWGQGYATEAARALIDLARMIGHRRLVAGHFVDNPASGRVLHKAGFVPTGTVAMRHSLARGEDAPLVEFACELEDQPAPFEWRRAA</sequence>